<dbReference type="RefSeq" id="WP_326840310.1">
    <property type="nucleotide sequence ID" value="NZ_SVNY01000003.1"/>
</dbReference>
<dbReference type="Pfam" id="PF14620">
    <property type="entry name" value="YPEB_PepSY1-2"/>
    <property type="match status" value="1"/>
</dbReference>
<dbReference type="Proteomes" id="UP000754750">
    <property type="component" value="Unassembled WGS sequence"/>
</dbReference>
<feature type="domain" description="Sporulation protein YpeB PepSY1 and PepSY2" evidence="1">
    <location>
        <begin position="182"/>
        <end position="366"/>
    </location>
</feature>
<dbReference type="Pfam" id="PF20769">
    <property type="entry name" value="YPEB_N"/>
    <property type="match status" value="1"/>
</dbReference>
<evidence type="ECO:0000313" key="3">
    <source>
        <dbReference type="EMBL" id="MBE6833344.1"/>
    </source>
</evidence>
<accession>A0A928KSB4</accession>
<dbReference type="NCBIfam" id="TIGR02889">
    <property type="entry name" value="spore_YpeB"/>
    <property type="match status" value="1"/>
</dbReference>
<organism evidence="3 4">
    <name type="scientific">Faecalispora sporosphaeroides</name>
    <dbReference type="NCBI Taxonomy" id="1549"/>
    <lineage>
        <taxon>Bacteria</taxon>
        <taxon>Bacillati</taxon>
        <taxon>Bacillota</taxon>
        <taxon>Clostridia</taxon>
        <taxon>Eubacteriales</taxon>
        <taxon>Oscillospiraceae</taxon>
        <taxon>Faecalispora</taxon>
    </lineage>
</organism>
<dbReference type="InterPro" id="IPR014239">
    <property type="entry name" value="YpeB_PepSY1-2"/>
</dbReference>
<feature type="domain" description="Sporulation protein YpeB N-terminal" evidence="2">
    <location>
        <begin position="31"/>
        <end position="165"/>
    </location>
</feature>
<gene>
    <name evidence="3" type="primary">ypeB</name>
    <name evidence="3" type="ORF">E7512_07140</name>
</gene>
<protein>
    <submittedName>
        <fullName evidence="3">Germination protein YpeB</fullName>
    </submittedName>
</protein>
<name>A0A928KSB4_9FIRM</name>
<reference evidence="3" key="1">
    <citation type="submission" date="2019-04" db="EMBL/GenBank/DDBJ databases">
        <title>Evolution of Biomass-Degrading Anaerobic Consortia Revealed by Metagenomics.</title>
        <authorList>
            <person name="Peng X."/>
        </authorList>
    </citation>
    <scope>NUCLEOTIDE SEQUENCE</scope>
    <source>
        <strain evidence="3">SIG551</strain>
    </source>
</reference>
<comment type="caution">
    <text evidence="3">The sequence shown here is derived from an EMBL/GenBank/DDBJ whole genome shotgun (WGS) entry which is preliminary data.</text>
</comment>
<sequence>MTRRRKIQIGSMAAALVLLLTGTAIGGWWTANRYRTDLEYGYRRSLSDLGDYVSSLETTLTKAVYANTSTQQNGVAARLMRDSSGAKAALSALPLKGDEFDNMSKFLAQVGDFSTSLSAKISAGQKISADEYKQIQSLGGYATKLRQGLSQVEDELSAGDLRIGETESLVKGLRASQPVFSDKLESVAKDFEDYPQLIYDGPFSDHIGQQKPKLIEGKAEVPQGNAQLLAAKFLNVDQSKLTHTTDNEGGLPAYNFLYGDIRVSITKAGGVPVRLMNPRDIGTDNLNYEAALKKAKEFLDSRGFTGMKESYYFMHDGKCTINFAYAIKGTVYYPDLIKVSVAMDNGEIVEVDATGYVMNHTNRAVPKVALTMAEAQKSVSPYLAVKEGRLAIIPTPGYNEVTTYEFLCESKDKKKEQVLVYIDANEGFERDILILLFSDNGVLTQ</sequence>
<dbReference type="GO" id="GO:0009847">
    <property type="term" value="P:spore germination"/>
    <property type="evidence" value="ECO:0007669"/>
    <property type="project" value="InterPro"/>
</dbReference>
<dbReference type="AlphaFoldDB" id="A0A928KSB4"/>
<proteinExistence type="predicted"/>
<evidence type="ECO:0000313" key="4">
    <source>
        <dbReference type="Proteomes" id="UP000754750"/>
    </source>
</evidence>
<dbReference type="InterPro" id="IPR048402">
    <property type="entry name" value="YpeB_N"/>
</dbReference>
<evidence type="ECO:0000259" key="2">
    <source>
        <dbReference type="Pfam" id="PF20769"/>
    </source>
</evidence>
<dbReference type="EMBL" id="SVNY01000003">
    <property type="protein sequence ID" value="MBE6833344.1"/>
    <property type="molecule type" value="Genomic_DNA"/>
</dbReference>
<evidence type="ECO:0000259" key="1">
    <source>
        <dbReference type="Pfam" id="PF14620"/>
    </source>
</evidence>